<protein>
    <submittedName>
        <fullName evidence="1">Uncharacterized protein</fullName>
    </submittedName>
</protein>
<evidence type="ECO:0000313" key="1">
    <source>
        <dbReference type="EMBL" id="TFL05508.1"/>
    </source>
</evidence>
<organism evidence="1 2">
    <name type="scientific">Pterulicium gracile</name>
    <dbReference type="NCBI Taxonomy" id="1884261"/>
    <lineage>
        <taxon>Eukaryota</taxon>
        <taxon>Fungi</taxon>
        <taxon>Dikarya</taxon>
        <taxon>Basidiomycota</taxon>
        <taxon>Agaricomycotina</taxon>
        <taxon>Agaricomycetes</taxon>
        <taxon>Agaricomycetidae</taxon>
        <taxon>Agaricales</taxon>
        <taxon>Pleurotineae</taxon>
        <taxon>Pterulaceae</taxon>
        <taxon>Pterulicium</taxon>
    </lineage>
</organism>
<evidence type="ECO:0000313" key="2">
    <source>
        <dbReference type="Proteomes" id="UP000305067"/>
    </source>
</evidence>
<accession>A0A5C3QVV2</accession>
<gene>
    <name evidence="1" type="ORF">BDV98DRAFT_223224</name>
</gene>
<dbReference type="Proteomes" id="UP000305067">
    <property type="component" value="Unassembled WGS sequence"/>
</dbReference>
<proteinExistence type="predicted"/>
<sequence>MGVVALCFADMGARINDTKDGRDSGREWPMKLLMDFRSLESTVVSCNRLSWGAFRWLTSSRRDSSSWLKSRCKDSRCDSVISSPRWSSEGSKDLRGTMLIRERAGVRDKTCRTLAERIAIRSRWSDFNFVHGMIDTRVSGVISTSWRIR</sequence>
<name>A0A5C3QVV2_9AGAR</name>
<keyword evidence="2" id="KW-1185">Reference proteome</keyword>
<dbReference type="EMBL" id="ML178816">
    <property type="protein sequence ID" value="TFL05508.1"/>
    <property type="molecule type" value="Genomic_DNA"/>
</dbReference>
<reference evidence="1 2" key="1">
    <citation type="journal article" date="2019" name="Nat. Ecol. Evol.">
        <title>Megaphylogeny resolves global patterns of mushroom evolution.</title>
        <authorList>
            <person name="Varga T."/>
            <person name="Krizsan K."/>
            <person name="Foldi C."/>
            <person name="Dima B."/>
            <person name="Sanchez-Garcia M."/>
            <person name="Sanchez-Ramirez S."/>
            <person name="Szollosi G.J."/>
            <person name="Szarkandi J.G."/>
            <person name="Papp V."/>
            <person name="Albert L."/>
            <person name="Andreopoulos W."/>
            <person name="Angelini C."/>
            <person name="Antonin V."/>
            <person name="Barry K.W."/>
            <person name="Bougher N.L."/>
            <person name="Buchanan P."/>
            <person name="Buyck B."/>
            <person name="Bense V."/>
            <person name="Catcheside P."/>
            <person name="Chovatia M."/>
            <person name="Cooper J."/>
            <person name="Damon W."/>
            <person name="Desjardin D."/>
            <person name="Finy P."/>
            <person name="Geml J."/>
            <person name="Haridas S."/>
            <person name="Hughes K."/>
            <person name="Justo A."/>
            <person name="Karasinski D."/>
            <person name="Kautmanova I."/>
            <person name="Kiss B."/>
            <person name="Kocsube S."/>
            <person name="Kotiranta H."/>
            <person name="LaButti K.M."/>
            <person name="Lechner B.E."/>
            <person name="Liimatainen K."/>
            <person name="Lipzen A."/>
            <person name="Lukacs Z."/>
            <person name="Mihaltcheva S."/>
            <person name="Morgado L.N."/>
            <person name="Niskanen T."/>
            <person name="Noordeloos M.E."/>
            <person name="Ohm R.A."/>
            <person name="Ortiz-Santana B."/>
            <person name="Ovrebo C."/>
            <person name="Racz N."/>
            <person name="Riley R."/>
            <person name="Savchenko A."/>
            <person name="Shiryaev A."/>
            <person name="Soop K."/>
            <person name="Spirin V."/>
            <person name="Szebenyi C."/>
            <person name="Tomsovsky M."/>
            <person name="Tulloss R.E."/>
            <person name="Uehling J."/>
            <person name="Grigoriev I.V."/>
            <person name="Vagvolgyi C."/>
            <person name="Papp T."/>
            <person name="Martin F.M."/>
            <person name="Miettinen O."/>
            <person name="Hibbett D.S."/>
            <person name="Nagy L.G."/>
        </authorList>
    </citation>
    <scope>NUCLEOTIDE SEQUENCE [LARGE SCALE GENOMIC DNA]</scope>
    <source>
        <strain evidence="1 2">CBS 309.79</strain>
    </source>
</reference>
<dbReference type="AlphaFoldDB" id="A0A5C3QVV2"/>